<dbReference type="GO" id="GO:0016491">
    <property type="term" value="F:oxidoreductase activity"/>
    <property type="evidence" value="ECO:0007669"/>
    <property type="project" value="UniProtKB-KW"/>
</dbReference>
<dbReference type="Proteomes" id="UP000799772">
    <property type="component" value="Unassembled WGS sequence"/>
</dbReference>
<protein>
    <submittedName>
        <fullName evidence="4">NAD(P)-binding protein</fullName>
    </submittedName>
</protein>
<dbReference type="GO" id="GO:0005783">
    <property type="term" value="C:endoplasmic reticulum"/>
    <property type="evidence" value="ECO:0007669"/>
    <property type="project" value="TreeGrafter"/>
</dbReference>
<reference evidence="4" key="1">
    <citation type="journal article" date="2020" name="Stud. Mycol.">
        <title>101 Dothideomycetes genomes: a test case for predicting lifestyles and emergence of pathogens.</title>
        <authorList>
            <person name="Haridas S."/>
            <person name="Albert R."/>
            <person name="Binder M."/>
            <person name="Bloem J."/>
            <person name="Labutti K."/>
            <person name="Salamov A."/>
            <person name="Andreopoulos B."/>
            <person name="Baker S."/>
            <person name="Barry K."/>
            <person name="Bills G."/>
            <person name="Bluhm B."/>
            <person name="Cannon C."/>
            <person name="Castanera R."/>
            <person name="Culley D."/>
            <person name="Daum C."/>
            <person name="Ezra D."/>
            <person name="Gonzalez J."/>
            <person name="Henrissat B."/>
            <person name="Kuo A."/>
            <person name="Liang C."/>
            <person name="Lipzen A."/>
            <person name="Lutzoni F."/>
            <person name="Magnuson J."/>
            <person name="Mondo S."/>
            <person name="Nolan M."/>
            <person name="Ohm R."/>
            <person name="Pangilinan J."/>
            <person name="Park H.-J."/>
            <person name="Ramirez L."/>
            <person name="Alfaro M."/>
            <person name="Sun H."/>
            <person name="Tritt A."/>
            <person name="Yoshinaga Y."/>
            <person name="Zwiers L.-H."/>
            <person name="Turgeon B."/>
            <person name="Goodwin S."/>
            <person name="Spatafora J."/>
            <person name="Crous P."/>
            <person name="Grigoriev I."/>
        </authorList>
    </citation>
    <scope>NUCLEOTIDE SEQUENCE</scope>
    <source>
        <strain evidence="4">CBS 133067</strain>
    </source>
</reference>
<keyword evidence="3" id="KW-0812">Transmembrane</keyword>
<accession>A0A9P4IBS4</accession>
<feature type="transmembrane region" description="Helical" evidence="3">
    <location>
        <begin position="12"/>
        <end position="34"/>
    </location>
</feature>
<dbReference type="InterPro" id="IPR051019">
    <property type="entry name" value="VLCFA-Steroid_DH"/>
</dbReference>
<keyword evidence="3" id="KW-1133">Transmembrane helix</keyword>
<dbReference type="EMBL" id="ML978131">
    <property type="protein sequence ID" value="KAF2095657.1"/>
    <property type="molecule type" value="Genomic_DNA"/>
</dbReference>
<dbReference type="InterPro" id="IPR002347">
    <property type="entry name" value="SDR_fam"/>
</dbReference>
<keyword evidence="2" id="KW-0560">Oxidoreductase</keyword>
<name>A0A9P4IBS4_9PEZI</name>
<proteinExistence type="inferred from homology"/>
<dbReference type="Pfam" id="PF00106">
    <property type="entry name" value="adh_short"/>
    <property type="match status" value="1"/>
</dbReference>
<comment type="similarity">
    <text evidence="1">Belongs to the short-chain dehydrogenases/reductases (SDR) family.</text>
</comment>
<organism evidence="4 5">
    <name type="scientific">Rhizodiscina lignyota</name>
    <dbReference type="NCBI Taxonomy" id="1504668"/>
    <lineage>
        <taxon>Eukaryota</taxon>
        <taxon>Fungi</taxon>
        <taxon>Dikarya</taxon>
        <taxon>Ascomycota</taxon>
        <taxon>Pezizomycotina</taxon>
        <taxon>Dothideomycetes</taxon>
        <taxon>Pleosporomycetidae</taxon>
        <taxon>Aulographales</taxon>
        <taxon>Rhizodiscinaceae</taxon>
        <taxon>Rhizodiscina</taxon>
    </lineage>
</organism>
<dbReference type="SUPFAM" id="SSF51735">
    <property type="entry name" value="NAD(P)-binding Rossmann-fold domains"/>
    <property type="match status" value="1"/>
</dbReference>
<dbReference type="PRINTS" id="PR00081">
    <property type="entry name" value="GDHRDH"/>
</dbReference>
<dbReference type="InterPro" id="IPR036291">
    <property type="entry name" value="NAD(P)-bd_dom_sf"/>
</dbReference>
<sequence>MQRAFVALNTPVTLTGILATIGTISTVLTLNRVLRFSWPYLRPSSVHRYINPDSYALITGSTGGIGKSIAAVLLSKGSNVIIHGRNPEKLESVRSELQAKFSGRKVLAICASAEDPASSVPTIEKFIKDEGLCVTMLVNNVGGTAMFGLSYTVFGELEPELLGRIITLNAVFPAQLTNSLIPLLGRTSSSVEQRPSLIMSIGSFADLQGIPLVSAYSGAKSLMHTLSKALAWEVELFNRPIEVLSVTSGPVVAQHNSDETVSLSNPSSDTFAAAAVQRVGCGRRTVIGYFWHAVQLALVQSFPERMQGKFVKAALWQRYEAEKKGN</sequence>
<keyword evidence="5" id="KW-1185">Reference proteome</keyword>
<dbReference type="Gene3D" id="3.40.50.720">
    <property type="entry name" value="NAD(P)-binding Rossmann-like Domain"/>
    <property type="match status" value="1"/>
</dbReference>
<evidence type="ECO:0000313" key="5">
    <source>
        <dbReference type="Proteomes" id="UP000799772"/>
    </source>
</evidence>
<dbReference type="AlphaFoldDB" id="A0A9P4IBS4"/>
<evidence type="ECO:0000256" key="3">
    <source>
        <dbReference type="SAM" id="Phobius"/>
    </source>
</evidence>
<dbReference type="PANTHER" id="PTHR43899">
    <property type="entry name" value="RH59310P"/>
    <property type="match status" value="1"/>
</dbReference>
<comment type="caution">
    <text evidence="4">The sequence shown here is derived from an EMBL/GenBank/DDBJ whole genome shotgun (WGS) entry which is preliminary data.</text>
</comment>
<gene>
    <name evidence="4" type="ORF">NA57DRAFT_44020</name>
</gene>
<evidence type="ECO:0000256" key="1">
    <source>
        <dbReference type="ARBA" id="ARBA00006484"/>
    </source>
</evidence>
<keyword evidence="3" id="KW-0472">Membrane</keyword>
<dbReference type="OrthoDB" id="47007at2759"/>
<dbReference type="PANTHER" id="PTHR43899:SF13">
    <property type="entry name" value="RH59310P"/>
    <property type="match status" value="1"/>
</dbReference>
<evidence type="ECO:0000256" key="2">
    <source>
        <dbReference type="ARBA" id="ARBA00023002"/>
    </source>
</evidence>
<evidence type="ECO:0000313" key="4">
    <source>
        <dbReference type="EMBL" id="KAF2095657.1"/>
    </source>
</evidence>